<dbReference type="SMART" id="SM00906">
    <property type="entry name" value="Fungal_trans"/>
    <property type="match status" value="1"/>
</dbReference>
<evidence type="ECO:0000259" key="6">
    <source>
        <dbReference type="PROSITE" id="PS50048"/>
    </source>
</evidence>
<dbReference type="Pfam" id="PF04082">
    <property type="entry name" value="Fungal_trans"/>
    <property type="match status" value="1"/>
</dbReference>
<dbReference type="InterPro" id="IPR007219">
    <property type="entry name" value="XnlR_reg_dom"/>
</dbReference>
<feature type="region of interest" description="Disordered" evidence="5">
    <location>
        <begin position="1"/>
        <end position="39"/>
    </location>
</feature>
<dbReference type="Proteomes" id="UP000664521">
    <property type="component" value="Unassembled WGS sequence"/>
</dbReference>
<dbReference type="SUPFAM" id="SSF57701">
    <property type="entry name" value="Zn2/Cys6 DNA-binding domain"/>
    <property type="match status" value="1"/>
</dbReference>
<evidence type="ECO:0000256" key="2">
    <source>
        <dbReference type="ARBA" id="ARBA00023015"/>
    </source>
</evidence>
<keyword evidence="8" id="KW-1185">Reference proteome</keyword>
<dbReference type="Pfam" id="PF00172">
    <property type="entry name" value="Zn_clus"/>
    <property type="match status" value="1"/>
</dbReference>
<dbReference type="EMBL" id="CAJPDS010000009">
    <property type="protein sequence ID" value="CAF9910596.1"/>
    <property type="molecule type" value="Genomic_DNA"/>
</dbReference>
<keyword evidence="4" id="KW-0539">Nucleus</keyword>
<evidence type="ECO:0000256" key="1">
    <source>
        <dbReference type="ARBA" id="ARBA00022723"/>
    </source>
</evidence>
<gene>
    <name evidence="7" type="ORF">HETSPECPRED_010113</name>
</gene>
<dbReference type="InterPro" id="IPR036864">
    <property type="entry name" value="Zn2-C6_fun-type_DNA-bd_sf"/>
</dbReference>
<dbReference type="PANTHER" id="PTHR47424:SF5">
    <property type="entry name" value="ZN(II)2CYS6 TRANSCRIPTION FACTOR (EUROFUNG)"/>
    <property type="match status" value="1"/>
</dbReference>
<dbReference type="OrthoDB" id="3971593at2759"/>
<accession>A0A8H3EXF7</accession>
<dbReference type="AlphaFoldDB" id="A0A8H3EXF7"/>
<dbReference type="Gene3D" id="4.10.240.10">
    <property type="entry name" value="Zn(2)-C6 fungal-type DNA-binding domain"/>
    <property type="match status" value="1"/>
</dbReference>
<proteinExistence type="predicted"/>
<feature type="domain" description="Zn(2)-C6 fungal-type" evidence="6">
    <location>
        <begin position="47"/>
        <end position="76"/>
    </location>
</feature>
<dbReference type="GO" id="GO:0005634">
    <property type="term" value="C:nucleus"/>
    <property type="evidence" value="ECO:0007669"/>
    <property type="project" value="TreeGrafter"/>
</dbReference>
<comment type="caution">
    <text evidence="7">The sequence shown here is derived from an EMBL/GenBank/DDBJ whole genome shotgun (WGS) entry which is preliminary data.</text>
</comment>
<keyword evidence="2" id="KW-0805">Transcription regulation</keyword>
<keyword evidence="1" id="KW-0479">Metal-binding</keyword>
<dbReference type="PROSITE" id="PS00463">
    <property type="entry name" value="ZN2_CY6_FUNGAL_1"/>
    <property type="match status" value="1"/>
</dbReference>
<protein>
    <recommendedName>
        <fullName evidence="6">Zn(2)-C6 fungal-type domain-containing protein</fullName>
    </recommendedName>
</protein>
<sequence>MNDIGQHGYGEDPEHGHDNQDRSSKRKADDGSDPPARSKRSRYITIACNECKRRKIKCNGESPCHRCGNMSLACIYAPNCCTSSFKDSEEFRALNATVQLLQEQVDNLYAHLHALRQEPHSNNLGPQEHNIYPPPPPFGAPGSQGYHHDGDSPPQSRGKHTQYQGPTSTAFNFDIANASLRTMGVTEPEISDGNAVPFDESLADPQLQAPVASMAVHPNKDPLWRMTKEDAIRLCRIYEDEMGFLYPVVNIDEIIERAKFLFTFTEAATRSGLVRGDRSGPDTLASADNNILKIVLATALTVETNGRSDLGQALFDSVKEASESRLWEPAELKGLVLLVIIAQYHFHTDDEIRAYRIIGLAARFCLEMGLHRKEILAKTLLSTEERFQACKLFWSIYVLDRRWSFGTGMPFAIQDADIDPTLHEPKAGTPYLTAMIPYTRISTTVWYTVANMQGVDGKLNDGAIELLDHKLLHWHKSLPEDLQYNVPQKSKDAQGFSKTQQRLQVILYLRANQMRIFLYRPILHSATSIMENRGYAQTVVEVAKDTIRVLTQLNQTSDIYRTQQVCFNYFIISALAVLFLAVSHAPAEFSGQVRDEFYMTLDLVKGFSTRSFVSQRLWSTIKRLKQIGPKLGLISRQTLADANDPHSSAAVAMAGLAGHRVDEMVFSPPQGSGRLSSTPLNGQQMSLELTNLFEAAGGYGNLVAGNVQSVDGLNGYSSTSGESGKGEGMSAIYGNDGEFSRIVGELF</sequence>
<evidence type="ECO:0000256" key="3">
    <source>
        <dbReference type="ARBA" id="ARBA00023163"/>
    </source>
</evidence>
<name>A0A8H3EXF7_9LECA</name>
<dbReference type="GO" id="GO:0008270">
    <property type="term" value="F:zinc ion binding"/>
    <property type="evidence" value="ECO:0007669"/>
    <property type="project" value="InterPro"/>
</dbReference>
<dbReference type="GO" id="GO:0006351">
    <property type="term" value="P:DNA-templated transcription"/>
    <property type="evidence" value="ECO:0007669"/>
    <property type="project" value="InterPro"/>
</dbReference>
<evidence type="ECO:0000256" key="5">
    <source>
        <dbReference type="SAM" id="MobiDB-lite"/>
    </source>
</evidence>
<dbReference type="GO" id="GO:0000981">
    <property type="term" value="F:DNA-binding transcription factor activity, RNA polymerase II-specific"/>
    <property type="evidence" value="ECO:0007669"/>
    <property type="project" value="InterPro"/>
</dbReference>
<feature type="region of interest" description="Disordered" evidence="5">
    <location>
        <begin position="119"/>
        <end position="166"/>
    </location>
</feature>
<reference evidence="7" key="1">
    <citation type="submission" date="2021-03" db="EMBL/GenBank/DDBJ databases">
        <authorList>
            <person name="Tagirdzhanova G."/>
        </authorList>
    </citation>
    <scope>NUCLEOTIDE SEQUENCE</scope>
</reference>
<dbReference type="GO" id="GO:0000978">
    <property type="term" value="F:RNA polymerase II cis-regulatory region sequence-specific DNA binding"/>
    <property type="evidence" value="ECO:0007669"/>
    <property type="project" value="TreeGrafter"/>
</dbReference>
<dbReference type="GO" id="GO:0000435">
    <property type="term" value="P:positive regulation of transcription from RNA polymerase II promoter by galactose"/>
    <property type="evidence" value="ECO:0007669"/>
    <property type="project" value="TreeGrafter"/>
</dbReference>
<evidence type="ECO:0000313" key="7">
    <source>
        <dbReference type="EMBL" id="CAF9910596.1"/>
    </source>
</evidence>
<dbReference type="InterPro" id="IPR001138">
    <property type="entry name" value="Zn2Cys6_DnaBD"/>
</dbReference>
<organism evidence="7 8">
    <name type="scientific">Heterodermia speciosa</name>
    <dbReference type="NCBI Taxonomy" id="116794"/>
    <lineage>
        <taxon>Eukaryota</taxon>
        <taxon>Fungi</taxon>
        <taxon>Dikarya</taxon>
        <taxon>Ascomycota</taxon>
        <taxon>Pezizomycotina</taxon>
        <taxon>Lecanoromycetes</taxon>
        <taxon>OSLEUM clade</taxon>
        <taxon>Lecanoromycetidae</taxon>
        <taxon>Caliciales</taxon>
        <taxon>Physciaceae</taxon>
        <taxon>Heterodermia</taxon>
    </lineage>
</organism>
<dbReference type="InterPro" id="IPR051127">
    <property type="entry name" value="Fungal_SecMet_Regulators"/>
</dbReference>
<keyword evidence="3" id="KW-0804">Transcription</keyword>
<evidence type="ECO:0000256" key="4">
    <source>
        <dbReference type="ARBA" id="ARBA00023242"/>
    </source>
</evidence>
<evidence type="ECO:0000313" key="8">
    <source>
        <dbReference type="Proteomes" id="UP000664521"/>
    </source>
</evidence>
<feature type="compositionally biased region" description="Basic and acidic residues" evidence="5">
    <location>
        <begin position="9"/>
        <end position="30"/>
    </location>
</feature>
<dbReference type="CDD" id="cd12148">
    <property type="entry name" value="fungal_TF_MHR"/>
    <property type="match status" value="1"/>
</dbReference>
<dbReference type="PROSITE" id="PS50048">
    <property type="entry name" value="ZN2_CY6_FUNGAL_2"/>
    <property type="match status" value="1"/>
</dbReference>
<dbReference type="PANTHER" id="PTHR47424">
    <property type="entry name" value="REGULATORY PROTEIN GAL4"/>
    <property type="match status" value="1"/>
</dbReference>
<dbReference type="CDD" id="cd00067">
    <property type="entry name" value="GAL4"/>
    <property type="match status" value="1"/>
</dbReference>